<dbReference type="GO" id="GO:0005737">
    <property type="term" value="C:cytoplasm"/>
    <property type="evidence" value="ECO:0007669"/>
    <property type="project" value="TreeGrafter"/>
</dbReference>
<dbReference type="GO" id="GO:0007169">
    <property type="term" value="P:cell surface receptor protein tyrosine kinase signaling pathway"/>
    <property type="evidence" value="ECO:0007669"/>
    <property type="project" value="TreeGrafter"/>
</dbReference>
<comment type="caution">
    <text evidence="3">The sequence shown here is derived from an EMBL/GenBank/DDBJ whole genome shotgun (WGS) entry which is preliminary data.</text>
</comment>
<keyword evidence="4" id="KW-1185">Reference proteome</keyword>
<dbReference type="InterPro" id="IPR050996">
    <property type="entry name" value="Docking_Protein_DOK"/>
</dbReference>
<dbReference type="SUPFAM" id="SSF50729">
    <property type="entry name" value="PH domain-like"/>
    <property type="match status" value="1"/>
</dbReference>
<dbReference type="AlphaFoldDB" id="A0A553QX05"/>
<proteinExistence type="predicted"/>
<feature type="region of interest" description="Disordered" evidence="1">
    <location>
        <begin position="207"/>
        <end position="248"/>
    </location>
</feature>
<evidence type="ECO:0000256" key="1">
    <source>
        <dbReference type="SAM" id="MobiDB-lite"/>
    </source>
</evidence>
<organism evidence="3 4">
    <name type="scientific">Danionella cerebrum</name>
    <dbReference type="NCBI Taxonomy" id="2873325"/>
    <lineage>
        <taxon>Eukaryota</taxon>
        <taxon>Metazoa</taxon>
        <taxon>Chordata</taxon>
        <taxon>Craniata</taxon>
        <taxon>Vertebrata</taxon>
        <taxon>Euteleostomi</taxon>
        <taxon>Actinopterygii</taxon>
        <taxon>Neopterygii</taxon>
        <taxon>Teleostei</taxon>
        <taxon>Ostariophysi</taxon>
        <taxon>Cypriniformes</taxon>
        <taxon>Danionidae</taxon>
        <taxon>Danioninae</taxon>
        <taxon>Danionella</taxon>
    </lineage>
</organism>
<sequence length="454" mass="51451">MGNKVRFIYNIRNMTRRHPERKVLRLAECVSVVKLPPHAEACPGENMAAFCVEMEDKRLVFAADRESCGEWVDIICKIAFQKHSKISPEPVTHMEDNQIYMSREQLSGFKVIVLQSEASSRCGLKGQYWLKAGDNSLSLHDIDDGKTVMEWPYKLLRRYGRDKMLFSIEAGRRCESGPGTFNFESWQSDEILQLIESSIRQQKSLTIAGEKHSPHSPRSRSPRSPLPKRPQSFPSLDTEGINSTNLVDTDSPNVYMLSNLVQAKPTSLSGSTEAVYADPANLISSKQMSFSDPPGLIEPVYSTPTVSLGKQESVYAQPDLIRSHNSINRDSLQYNDDLEIIYSDPLDVIHQKPVRANPTNTMDSQPIKTKPKNDKYPETVYSEVYDHFNINSNKISEQKFEEPIYSVPEVVMTAQNHFLQQTQNPTEPIYSRIIKPPQTPQENTEIVSEDLGLI</sequence>
<dbReference type="STRING" id="623744.A0A553QX05"/>
<evidence type="ECO:0000259" key="2">
    <source>
        <dbReference type="PROSITE" id="PS51064"/>
    </source>
</evidence>
<evidence type="ECO:0000313" key="4">
    <source>
        <dbReference type="Proteomes" id="UP000316079"/>
    </source>
</evidence>
<accession>A0A553QX05</accession>
<feature type="compositionally biased region" description="Polar residues" evidence="1">
    <location>
        <begin position="357"/>
        <end position="367"/>
    </location>
</feature>
<dbReference type="PANTHER" id="PTHR21258:SF46">
    <property type="entry name" value="DOCKING PROTEIN 1"/>
    <property type="match status" value="1"/>
</dbReference>
<feature type="region of interest" description="Disordered" evidence="1">
    <location>
        <begin position="356"/>
        <end position="375"/>
    </location>
</feature>
<dbReference type="SMART" id="SM01244">
    <property type="entry name" value="IRS"/>
    <property type="match status" value="1"/>
</dbReference>
<dbReference type="GO" id="GO:0007265">
    <property type="term" value="P:Ras protein signal transduction"/>
    <property type="evidence" value="ECO:0007669"/>
    <property type="project" value="TreeGrafter"/>
</dbReference>
<dbReference type="PROSITE" id="PS51064">
    <property type="entry name" value="IRS_PTB"/>
    <property type="match status" value="1"/>
</dbReference>
<dbReference type="EMBL" id="SRMA01025440">
    <property type="protein sequence ID" value="TRY94490.1"/>
    <property type="molecule type" value="Genomic_DNA"/>
</dbReference>
<feature type="domain" description="IRS-type PTB" evidence="2">
    <location>
        <begin position="105"/>
        <end position="209"/>
    </location>
</feature>
<dbReference type="PANTHER" id="PTHR21258">
    <property type="entry name" value="DOCKING PROTEIN RELATED"/>
    <property type="match status" value="1"/>
</dbReference>
<reference evidence="3 4" key="1">
    <citation type="journal article" date="2019" name="Sci. Data">
        <title>Hybrid genome assembly and annotation of Danionella translucida.</title>
        <authorList>
            <person name="Kadobianskyi M."/>
            <person name="Schulze L."/>
            <person name="Schuelke M."/>
            <person name="Judkewitz B."/>
        </authorList>
    </citation>
    <scope>NUCLEOTIDE SEQUENCE [LARGE SCALE GENOMIC DNA]</scope>
    <source>
        <strain evidence="3 4">Bolton</strain>
    </source>
</reference>
<dbReference type="InterPro" id="IPR011993">
    <property type="entry name" value="PH-like_dom_sf"/>
</dbReference>
<dbReference type="SMART" id="SM00310">
    <property type="entry name" value="PTBI"/>
    <property type="match status" value="1"/>
</dbReference>
<protein>
    <recommendedName>
        <fullName evidence="2">IRS-type PTB domain-containing protein</fullName>
    </recommendedName>
</protein>
<dbReference type="Gene3D" id="2.30.29.30">
    <property type="entry name" value="Pleckstrin-homology domain (PH domain)/Phosphotyrosine-binding domain (PTB)"/>
    <property type="match status" value="2"/>
</dbReference>
<evidence type="ECO:0000313" key="3">
    <source>
        <dbReference type="EMBL" id="TRY94490.1"/>
    </source>
</evidence>
<dbReference type="Proteomes" id="UP000316079">
    <property type="component" value="Unassembled WGS sequence"/>
</dbReference>
<dbReference type="Pfam" id="PF02174">
    <property type="entry name" value="IRS"/>
    <property type="match status" value="1"/>
</dbReference>
<name>A0A553QX05_9TELE</name>
<gene>
    <name evidence="3" type="ORF">DNTS_004624</name>
</gene>
<dbReference type="GO" id="GO:0043410">
    <property type="term" value="P:positive regulation of MAPK cascade"/>
    <property type="evidence" value="ECO:0007669"/>
    <property type="project" value="TreeGrafter"/>
</dbReference>
<dbReference type="OrthoDB" id="6243387at2759"/>
<dbReference type="InterPro" id="IPR002404">
    <property type="entry name" value="IRS_PTB"/>
</dbReference>